<evidence type="ECO:0000256" key="9">
    <source>
        <dbReference type="ARBA" id="ARBA00022953"/>
    </source>
</evidence>
<dbReference type="GO" id="GO:0003723">
    <property type="term" value="F:RNA binding"/>
    <property type="evidence" value="ECO:0007669"/>
    <property type="project" value="InterPro"/>
</dbReference>
<dbReference type="InterPro" id="IPR001788">
    <property type="entry name" value="RNA-dep_RNA_pol_alsuvir"/>
</dbReference>
<dbReference type="InterPro" id="IPR043502">
    <property type="entry name" value="DNA/RNA_pol_sf"/>
</dbReference>
<proteinExistence type="predicted"/>
<comment type="subunit">
    <text evidence="2">Interacts with replication protein 1a.</text>
</comment>
<keyword evidence="9" id="KW-0693">Viral RNA replication</keyword>
<keyword evidence="5" id="KW-0696">RNA-directed RNA polymerase</keyword>
<dbReference type="Pfam" id="PF00978">
    <property type="entry name" value="RdRP_2"/>
    <property type="match status" value="1"/>
</dbReference>
<name>Q65382_BBMV</name>
<dbReference type="InterPro" id="IPR007610">
    <property type="entry name" value="BBMV_Gp1_N"/>
</dbReference>
<keyword evidence="8" id="KW-0547">Nucleotide-binding</keyword>
<dbReference type="SUPFAM" id="SSF56672">
    <property type="entry name" value="DNA/RNA polymerases"/>
    <property type="match status" value="1"/>
</dbReference>
<evidence type="ECO:0000256" key="5">
    <source>
        <dbReference type="ARBA" id="ARBA00022484"/>
    </source>
</evidence>
<reference evidence="12" key="1">
    <citation type="journal article" date="1995" name="Virology">
        <title>De novo generation of defective interfering-like RNAs in broad bean mottle bromovirus.</title>
        <authorList>
            <person name="Pogany J."/>
            <person name="Romero J."/>
            <person name="Huang Q."/>
            <person name="Sgro J.Y."/>
            <person name="Shang H."/>
            <person name="Bujarski J.J."/>
        </authorList>
    </citation>
    <scope>NUCLEOTIDE SEQUENCE</scope>
    <source>
        <strain evidence="12">Type</strain>
    </source>
</reference>
<protein>
    <recommendedName>
        <fullName evidence="4">RNA-directed RNA polymerase 2a</fullName>
        <ecNumber evidence="3">2.7.7.48</ecNumber>
    </recommendedName>
</protein>
<evidence type="ECO:0000256" key="7">
    <source>
        <dbReference type="ARBA" id="ARBA00022695"/>
    </source>
</evidence>
<keyword evidence="7" id="KW-0548">Nucleotidyltransferase</keyword>
<evidence type="ECO:0000256" key="8">
    <source>
        <dbReference type="ARBA" id="ARBA00022741"/>
    </source>
</evidence>
<evidence type="ECO:0000256" key="2">
    <source>
        <dbReference type="ARBA" id="ARBA00011754"/>
    </source>
</evidence>
<evidence type="ECO:0000256" key="6">
    <source>
        <dbReference type="ARBA" id="ARBA00022679"/>
    </source>
</evidence>
<dbReference type="Pfam" id="PF04522">
    <property type="entry name" value="BBMV_Gp1_N"/>
    <property type="match status" value="1"/>
</dbReference>
<organism evidence="12">
    <name type="scientific">Broad bean mottle virus</name>
    <dbReference type="NCBI Taxonomy" id="12301"/>
    <lineage>
        <taxon>Viruses</taxon>
        <taxon>Riboviria</taxon>
        <taxon>Orthornavirae</taxon>
        <taxon>Kitrinoviricota</taxon>
        <taxon>Alsuviricetes</taxon>
        <taxon>Martellivirales</taxon>
        <taxon>Bromoviridae</taxon>
        <taxon>Bromovirus</taxon>
        <taxon>Bromovirus BBMV</taxon>
    </lineage>
</organism>
<evidence type="ECO:0000256" key="4">
    <source>
        <dbReference type="ARBA" id="ARBA00018640"/>
    </source>
</evidence>
<evidence type="ECO:0000256" key="10">
    <source>
        <dbReference type="SAM" id="MobiDB-lite"/>
    </source>
</evidence>
<dbReference type="GO" id="GO:0000166">
    <property type="term" value="F:nucleotide binding"/>
    <property type="evidence" value="ECO:0007669"/>
    <property type="project" value="UniProtKB-KW"/>
</dbReference>
<dbReference type="EMBL" id="U24495">
    <property type="protein sequence ID" value="AAA86113.1"/>
    <property type="molecule type" value="Genomic_RNA"/>
</dbReference>
<feature type="region of interest" description="Disordered" evidence="10">
    <location>
        <begin position="142"/>
        <end position="168"/>
    </location>
</feature>
<comment type="function">
    <text evidence="1">RNA-dependent RNA polymerase which replicates the viral genome composed of 3 RNA segments, RNA1, RNA2 and RNA3.</text>
</comment>
<keyword evidence="6" id="KW-0808">Transferase</keyword>
<dbReference type="EC" id="2.7.7.48" evidence="3"/>
<accession>Q65382</accession>
<dbReference type="GO" id="GO:0039690">
    <property type="term" value="P:positive stranded viral RNA replication"/>
    <property type="evidence" value="ECO:0007669"/>
    <property type="project" value="InterPro"/>
</dbReference>
<dbReference type="CDD" id="cd23252">
    <property type="entry name" value="Bromoviridae_RdRp"/>
    <property type="match status" value="1"/>
</dbReference>
<dbReference type="PROSITE" id="PS50507">
    <property type="entry name" value="RDRP_SSRNA_POS"/>
    <property type="match status" value="1"/>
</dbReference>
<feature type="domain" description="RdRp catalytic" evidence="11">
    <location>
        <begin position="479"/>
        <end position="592"/>
    </location>
</feature>
<dbReference type="InterPro" id="IPR007094">
    <property type="entry name" value="RNA-dir_pol_PSvirus"/>
</dbReference>
<dbReference type="GO" id="GO:0003968">
    <property type="term" value="F:RNA-directed RNA polymerase activity"/>
    <property type="evidence" value="ECO:0007669"/>
    <property type="project" value="UniProtKB-KW"/>
</dbReference>
<sequence length="827" mass="95009">MSKFVAADEYIVPSFQWLLGPTSSQVESFDSSVAGWIKRYEDESKRPESTVDGSCESFVLAVKPVMIGGQCEPAYDQAKWAETCLNVTNLASGLTGVRLIPLPEMARMIYLDEEGSFVDESEVDDWYPEDTSDGFEYFSADESDYHQNSEPEEEVLDKSNGTLESEEARHETDVKSICSFRDIPVETTMGHRYLALSEEFASIEDDYQVSLNLTHPVEQRVSILHDTWNGFTEETHPKMPIYRDKASIESLEAAGHNALKTHAYFDDSYYQGFEESADFSSDFQRLKIKQSHVDWYKDPDKFFEPVLNFGASSRRVGTQKTVLTALKKRNADVPELSDVVDIHKVATEVANMFRQSYLNRDGADCLFESFNIMAKGLDYHKRWKSHKELQGVTLLCETNLQRYQHMIKSDVKPTVTDTLHVERAVPATITFHGKGVTSCFSPFFTACFEKFSLALRERFIVPIGKISSLELKSKALNNKFFLEADLSKFDKSQGELHLEFQRLILINLGFPVPLTNWWCDFHRQSFLVDPQAGVSIPVSFQRRTGDAFTYFGNTLVTMAMMAYCFDMSTAELAMFSGDDSLVICGSKPEFDPGVFQSLFNMEVKVMDPSLPYICSKFLLESEFGDVFSVPDPMREIQRLQKRKIPKDVQVLRAHFDSFCDRMKFLDRLSELSLSVLCRLTALKYCKPGIEGDVRAWLSGFAYYRENFLRYSECYVTDGIHCYRRVDPMSRFKPIDKFQRSDKEWFHDWRNNEFPKKPIDKMARMFGAYKGPVNNDRVERKAKYKVNAAMHDSLALAYERRYVQELELKNDKGKLLLGPARVEDWVSL</sequence>
<organismHost>
    <name type="scientific">Vicia faba</name>
    <name type="common">Broad bean</name>
    <name type="synonym">Faba vulgaris</name>
    <dbReference type="NCBI Taxonomy" id="3906"/>
</organismHost>
<evidence type="ECO:0000256" key="3">
    <source>
        <dbReference type="ARBA" id="ARBA00012494"/>
    </source>
</evidence>
<evidence type="ECO:0000256" key="1">
    <source>
        <dbReference type="ARBA" id="ARBA00002542"/>
    </source>
</evidence>
<evidence type="ECO:0000313" key="12">
    <source>
        <dbReference type="EMBL" id="AAA86113.1"/>
    </source>
</evidence>
<dbReference type="GO" id="GO:0006351">
    <property type="term" value="P:DNA-templated transcription"/>
    <property type="evidence" value="ECO:0007669"/>
    <property type="project" value="InterPro"/>
</dbReference>
<evidence type="ECO:0000259" key="11">
    <source>
        <dbReference type="PROSITE" id="PS50507"/>
    </source>
</evidence>
<dbReference type="InterPro" id="IPR047309">
    <property type="entry name" value="Bromoviridae_RdRp"/>
</dbReference>